<dbReference type="HOGENOM" id="CLU_823555_0_0_5"/>
<evidence type="ECO:0000313" key="5">
    <source>
        <dbReference type="Proteomes" id="UP000009319"/>
    </source>
</evidence>
<evidence type="ECO:0000259" key="3">
    <source>
        <dbReference type="Pfam" id="PF01370"/>
    </source>
</evidence>
<comment type="similarity">
    <text evidence="2">Belongs to the NAD(P)-dependent epimerase/dehydratase family. Dihydroflavonol-4-reductase subfamily.</text>
</comment>
<dbReference type="eggNOG" id="COG0451">
    <property type="taxonomic scope" value="Bacteria"/>
</dbReference>
<protein>
    <submittedName>
        <fullName evidence="4">NAD-dependent epimerase/dehydratase</fullName>
    </submittedName>
</protein>
<dbReference type="PANTHER" id="PTHR10366">
    <property type="entry name" value="NAD DEPENDENT EPIMERASE/DEHYDRATASE"/>
    <property type="match status" value="1"/>
</dbReference>
<evidence type="ECO:0000313" key="4">
    <source>
        <dbReference type="EMBL" id="CCM78314.1"/>
    </source>
</evidence>
<comment type="caution">
    <text evidence="4">The sequence shown here is derived from an EMBL/GenBank/DDBJ whole genome shotgun (WGS) entry which is preliminary data.</text>
</comment>
<dbReference type="InterPro" id="IPR001509">
    <property type="entry name" value="Epimerase_deHydtase"/>
</dbReference>
<dbReference type="STRING" id="1211777.BN77_p10975"/>
<dbReference type="InterPro" id="IPR036291">
    <property type="entry name" value="NAD(P)-bd_dom_sf"/>
</dbReference>
<accession>K0Q5A2</accession>
<dbReference type="InterPro" id="IPR050425">
    <property type="entry name" value="NAD(P)_dehydrat-like"/>
</dbReference>
<proteinExistence type="inferred from homology"/>
<feature type="domain" description="NAD-dependent epimerase/dehydratase" evidence="3">
    <location>
        <begin position="6"/>
        <end position="177"/>
    </location>
</feature>
<keyword evidence="1" id="KW-0560">Oxidoreductase</keyword>
<dbReference type="Proteomes" id="UP000009319">
    <property type="component" value="Unassembled WGS sequence"/>
</dbReference>
<evidence type="ECO:0000256" key="2">
    <source>
        <dbReference type="ARBA" id="ARBA00023445"/>
    </source>
</evidence>
<dbReference type="AlphaFoldDB" id="K0Q5A2"/>
<dbReference type="PANTHER" id="PTHR10366:SF564">
    <property type="entry name" value="STEROL-4-ALPHA-CARBOXYLATE 3-DEHYDROGENASE, DECARBOXYLATING"/>
    <property type="match status" value="1"/>
</dbReference>
<name>K0Q5A2_9HYPH</name>
<dbReference type="GO" id="GO:0016616">
    <property type="term" value="F:oxidoreductase activity, acting on the CH-OH group of donors, NAD or NADP as acceptor"/>
    <property type="evidence" value="ECO:0007669"/>
    <property type="project" value="TreeGrafter"/>
</dbReference>
<keyword evidence="5" id="KW-1185">Reference proteome</keyword>
<dbReference type="Pfam" id="PF01370">
    <property type="entry name" value="Epimerase"/>
    <property type="match status" value="1"/>
</dbReference>
<organism evidence="4 5">
    <name type="scientific">Rhizobium mesoamericanum STM3625</name>
    <dbReference type="NCBI Taxonomy" id="1211777"/>
    <lineage>
        <taxon>Bacteria</taxon>
        <taxon>Pseudomonadati</taxon>
        <taxon>Pseudomonadota</taxon>
        <taxon>Alphaproteobacteria</taxon>
        <taxon>Hyphomicrobiales</taxon>
        <taxon>Rhizobiaceae</taxon>
        <taxon>Rhizobium/Agrobacterium group</taxon>
        <taxon>Rhizobium</taxon>
    </lineage>
</organism>
<sequence>MPDETILVTGATGRIGRVVVSDLLERGYRVRATTSRTPPSADNRSLEWRKVDLANETKLNLLVEGCSGVIHLAAEIGKKDLMRALNEHATERLARAAQDAGVKAFCYTSSIAVYGSGRSIHISESSPVLSVDQDVVSEYWALDYVREYGRTKLAGELALLRVAERMRCTVLRPAVVVDISQIIGVRDWNFIKRMLASHRHAHHIYVGDVSDALIWSMEQGLAGKGEPGRVDIYNLAEDDRDMPRHIDFMRKAFAVSGDRRYRVFSAPWIVDWLHDFIRFHSLPIRNPLWRMRFSGERLSKAGYRLKYGMAKAEQLALARLAKEARAAMQSDLVRPDNPV</sequence>
<reference evidence="4 5" key="1">
    <citation type="journal article" date="2013" name="Genome Announc.">
        <title>Draft Genome Sequence of Rhizobium mesoamericanum STM3625, a Nitrogen-Fixing Symbiont of Mimosa pudica Isolated in French Guiana (South America).</title>
        <authorList>
            <person name="Moulin L."/>
            <person name="Mornico D."/>
            <person name="Melkonian R."/>
            <person name="Klonowska A."/>
        </authorList>
    </citation>
    <scope>NUCLEOTIDE SEQUENCE [LARGE SCALE GENOMIC DNA]</scope>
    <source>
        <strain evidence="4 5">STM3625</strain>
    </source>
</reference>
<dbReference type="Gene3D" id="3.40.50.720">
    <property type="entry name" value="NAD(P)-binding Rossmann-like Domain"/>
    <property type="match status" value="1"/>
</dbReference>
<dbReference type="EMBL" id="CANI01000037">
    <property type="protein sequence ID" value="CCM78314.1"/>
    <property type="molecule type" value="Genomic_DNA"/>
</dbReference>
<evidence type="ECO:0000256" key="1">
    <source>
        <dbReference type="ARBA" id="ARBA00023002"/>
    </source>
</evidence>
<dbReference type="RefSeq" id="WP_007537134.1">
    <property type="nucleotide sequence ID" value="NZ_HF536773.1"/>
</dbReference>
<dbReference type="SUPFAM" id="SSF51735">
    <property type="entry name" value="NAD(P)-binding Rossmann-fold domains"/>
    <property type="match status" value="1"/>
</dbReference>
<gene>
    <name evidence="4" type="ORF">BN77_p10975</name>
</gene>